<sequence>MDRSKSRWALGFAGVVSLFFILTWHGVSFNYDFENFFQHDDSELDFYQEYRELFQNDNDYLLIALENKTGVFDSAFLVKCLAFENDLLHINGVVEVVSVLNQKEPLISPFGVNFRPLLNWSNSQSLSKSSQKIKADKQWMGNLIAEDSSSLLLLVQNEQMISKENGDVVYDKIAGKLHEYDFDGFRTAGKIKAQGAFVNLLQQEFAFFLSFAILGVLFLLWLMYRSWWGVVLPFVIIVTGIFWSVSFLLLTGGELDVMSVMQPPILMVIGLSGMIHVVNHYQAALIAFESKEKAIFGAFKSLGLAVFLTALTTSLGFVSLYFTNVPSLMWFGLYTGCGVMFMFLSLFSILPFALYHLPPLPSTNREVWAKRWNRVLRFLFQKITNYRKTISLTFIVFTLLAGYFMSQVKTNGYILDNLPEGHSLLEDFRFFDQQYGGSKPLEIYLQAGSKDLTLFDYKVLKEIDKLEDFVRGNFGSGFIMSPLTAVKAVNKAKNQGKPKAFVLPSPLAYERMQPMVNRIGDSQNIKLWTADKMEGRLSTKMADGGSLLGKKQHQKLEEFVANKIDASLLEVRLTGTSFLIDKSHELVTYKVFSGLGFAFLLVGIIIGFLFRSWRISLIVILPNIVPLLWIGCVMYWFGIEFKLSTSIVFAIAFGIAVDDSIHFMTNLQMQMRKQQGLLKALYLTYLTTGKAIILTTLILVSGFVMLTFSSLEIPWFTGVLVSLSLLFAVLADLLWLPVLLLPFKEVIKEKINRRLSPDQDKQTLQK</sequence>
<feature type="transmembrane region" description="Helical" evidence="6">
    <location>
        <begin position="302"/>
        <end position="322"/>
    </location>
</feature>
<comment type="subcellular location">
    <subcellularLocation>
        <location evidence="1">Cell membrane</location>
        <topology evidence="1">Multi-pass membrane protein</topology>
    </subcellularLocation>
</comment>
<evidence type="ECO:0000313" key="9">
    <source>
        <dbReference type="Proteomes" id="UP000036520"/>
    </source>
</evidence>
<dbReference type="Gene3D" id="1.20.1640.10">
    <property type="entry name" value="Multidrug efflux transporter AcrB transmembrane domain"/>
    <property type="match status" value="2"/>
</dbReference>
<feature type="transmembrane region" description="Helical" evidence="6">
    <location>
        <begin position="7"/>
        <end position="27"/>
    </location>
</feature>
<dbReference type="GO" id="GO:0005886">
    <property type="term" value="C:plasma membrane"/>
    <property type="evidence" value="ECO:0007669"/>
    <property type="project" value="UniProtKB-SubCell"/>
</dbReference>
<reference evidence="8 9" key="1">
    <citation type="submission" date="2015-07" db="EMBL/GenBank/DDBJ databases">
        <authorList>
            <person name="Kim K.M."/>
        </authorList>
    </citation>
    <scope>NUCLEOTIDE SEQUENCE [LARGE SCALE GENOMIC DNA]</scope>
    <source>
        <strain evidence="8 9">KCTC 12363</strain>
    </source>
</reference>
<evidence type="ECO:0000256" key="4">
    <source>
        <dbReference type="ARBA" id="ARBA00022989"/>
    </source>
</evidence>
<feature type="transmembrane region" description="Helical" evidence="6">
    <location>
        <begin position="617"/>
        <end position="637"/>
    </location>
</feature>
<dbReference type="SUPFAM" id="SSF82866">
    <property type="entry name" value="Multidrug efflux transporter AcrB transmembrane domain"/>
    <property type="match status" value="2"/>
</dbReference>
<dbReference type="Proteomes" id="UP000036520">
    <property type="component" value="Chromosome"/>
</dbReference>
<dbReference type="KEGG" id="camu:CA2015_3283"/>
<evidence type="ECO:0000256" key="2">
    <source>
        <dbReference type="ARBA" id="ARBA00022475"/>
    </source>
</evidence>
<proteinExistence type="predicted"/>
<evidence type="ECO:0000256" key="6">
    <source>
        <dbReference type="SAM" id="Phobius"/>
    </source>
</evidence>
<protein>
    <submittedName>
        <fullName evidence="8">Membrane protein, putative</fullName>
    </submittedName>
</protein>
<accession>A0A0H4PI11</accession>
<keyword evidence="3 6" id="KW-0812">Transmembrane</keyword>
<evidence type="ECO:0000256" key="1">
    <source>
        <dbReference type="ARBA" id="ARBA00004651"/>
    </source>
</evidence>
<organism evidence="8 9">
    <name type="scientific">Cyclobacterium amurskyense</name>
    <dbReference type="NCBI Taxonomy" id="320787"/>
    <lineage>
        <taxon>Bacteria</taxon>
        <taxon>Pseudomonadati</taxon>
        <taxon>Bacteroidota</taxon>
        <taxon>Cytophagia</taxon>
        <taxon>Cytophagales</taxon>
        <taxon>Cyclobacteriaceae</taxon>
        <taxon>Cyclobacterium</taxon>
    </lineage>
</organism>
<feature type="domain" description="SSD" evidence="7">
    <location>
        <begin position="214"/>
        <end position="356"/>
    </location>
</feature>
<dbReference type="EMBL" id="CP012040">
    <property type="protein sequence ID" value="AKP52675.1"/>
    <property type="molecule type" value="Genomic_DNA"/>
</dbReference>
<evidence type="ECO:0000259" key="7">
    <source>
        <dbReference type="PROSITE" id="PS50156"/>
    </source>
</evidence>
<evidence type="ECO:0000313" key="8">
    <source>
        <dbReference type="EMBL" id="AKP52675.1"/>
    </source>
</evidence>
<feature type="transmembrane region" description="Helical" evidence="6">
    <location>
        <begin position="682"/>
        <end position="709"/>
    </location>
</feature>
<keyword evidence="4 6" id="KW-1133">Transmembrane helix</keyword>
<feature type="transmembrane region" description="Helical" evidence="6">
    <location>
        <begin position="643"/>
        <end position="661"/>
    </location>
</feature>
<dbReference type="InterPro" id="IPR000731">
    <property type="entry name" value="SSD"/>
</dbReference>
<keyword evidence="2" id="KW-1003">Cell membrane</keyword>
<dbReference type="InterPro" id="IPR050545">
    <property type="entry name" value="Mycobact_MmpL"/>
</dbReference>
<evidence type="ECO:0000256" key="5">
    <source>
        <dbReference type="ARBA" id="ARBA00023136"/>
    </source>
</evidence>
<feature type="transmembrane region" description="Helical" evidence="6">
    <location>
        <begin position="231"/>
        <end position="252"/>
    </location>
</feature>
<gene>
    <name evidence="8" type="ORF">CA2015_3283</name>
</gene>
<name>A0A0H4PI11_9BACT</name>
<dbReference type="Pfam" id="PF03176">
    <property type="entry name" value="MMPL"/>
    <property type="match status" value="2"/>
</dbReference>
<dbReference type="OrthoDB" id="9805018at2"/>
<feature type="transmembrane region" description="Helical" evidence="6">
    <location>
        <begin position="389"/>
        <end position="406"/>
    </location>
</feature>
<feature type="transmembrane region" description="Helical" evidence="6">
    <location>
        <begin position="715"/>
        <end position="743"/>
    </location>
</feature>
<dbReference type="InterPro" id="IPR004869">
    <property type="entry name" value="MMPL_dom"/>
</dbReference>
<dbReference type="PANTHER" id="PTHR33406">
    <property type="entry name" value="MEMBRANE PROTEIN MJ1562-RELATED"/>
    <property type="match status" value="1"/>
</dbReference>
<keyword evidence="5 6" id="KW-0472">Membrane</keyword>
<dbReference type="PROSITE" id="PS50156">
    <property type="entry name" value="SSD"/>
    <property type="match status" value="1"/>
</dbReference>
<feature type="transmembrane region" description="Helical" evidence="6">
    <location>
        <begin position="264"/>
        <end position="281"/>
    </location>
</feature>
<dbReference type="AlphaFoldDB" id="A0A0H4PI11"/>
<feature type="transmembrane region" description="Helical" evidence="6">
    <location>
        <begin position="205"/>
        <end position="224"/>
    </location>
</feature>
<feature type="transmembrane region" description="Helical" evidence="6">
    <location>
        <begin position="591"/>
        <end position="610"/>
    </location>
</feature>
<dbReference type="STRING" id="320787.CA2015_3283"/>
<dbReference type="RefSeq" id="WP_048642866.1">
    <property type="nucleotide sequence ID" value="NZ_CP012040.1"/>
</dbReference>
<feature type="transmembrane region" description="Helical" evidence="6">
    <location>
        <begin position="328"/>
        <end position="355"/>
    </location>
</feature>
<evidence type="ECO:0000256" key="3">
    <source>
        <dbReference type="ARBA" id="ARBA00022692"/>
    </source>
</evidence>
<keyword evidence="9" id="KW-1185">Reference proteome</keyword>
<dbReference type="PANTHER" id="PTHR33406:SF12">
    <property type="entry name" value="BLR2997 PROTEIN"/>
    <property type="match status" value="1"/>
</dbReference>